<evidence type="ECO:0000313" key="5">
    <source>
        <dbReference type="EMBL" id="UWP58608.1"/>
    </source>
</evidence>
<dbReference type="Pfam" id="PF13407">
    <property type="entry name" value="Peripla_BP_4"/>
    <property type="match status" value="1"/>
</dbReference>
<organism evidence="5 6">
    <name type="scientific">Ruminococcus gauvreauii</name>
    <dbReference type="NCBI Taxonomy" id="438033"/>
    <lineage>
        <taxon>Bacteria</taxon>
        <taxon>Bacillati</taxon>
        <taxon>Bacillota</taxon>
        <taxon>Clostridia</taxon>
        <taxon>Eubacteriales</taxon>
        <taxon>Oscillospiraceae</taxon>
        <taxon>Ruminococcus</taxon>
    </lineage>
</organism>
<dbReference type="InterPro" id="IPR028082">
    <property type="entry name" value="Peripla_BP_I"/>
</dbReference>
<feature type="domain" description="HTH lacI-type" evidence="4">
    <location>
        <begin position="3"/>
        <end position="57"/>
    </location>
</feature>
<dbReference type="Pfam" id="PF00356">
    <property type="entry name" value="LacI"/>
    <property type="match status" value="1"/>
</dbReference>
<name>A0ABY5VGJ4_9FIRM</name>
<dbReference type="GO" id="GO:0003677">
    <property type="term" value="F:DNA binding"/>
    <property type="evidence" value="ECO:0007669"/>
    <property type="project" value="UniProtKB-KW"/>
</dbReference>
<evidence type="ECO:0000259" key="4">
    <source>
        <dbReference type="PROSITE" id="PS50932"/>
    </source>
</evidence>
<evidence type="ECO:0000256" key="2">
    <source>
        <dbReference type="ARBA" id="ARBA00023125"/>
    </source>
</evidence>
<evidence type="ECO:0000256" key="1">
    <source>
        <dbReference type="ARBA" id="ARBA00023015"/>
    </source>
</evidence>
<gene>
    <name evidence="5" type="ORF">NQ502_14665</name>
</gene>
<dbReference type="CDD" id="cd01392">
    <property type="entry name" value="HTH_LacI"/>
    <property type="match status" value="1"/>
</dbReference>
<dbReference type="InterPro" id="IPR010982">
    <property type="entry name" value="Lambda_DNA-bd_dom_sf"/>
</dbReference>
<protein>
    <submittedName>
        <fullName evidence="5">LacI family DNA-binding transcriptional regulator</fullName>
    </submittedName>
</protein>
<dbReference type="SMART" id="SM00354">
    <property type="entry name" value="HTH_LACI"/>
    <property type="match status" value="1"/>
</dbReference>
<dbReference type="SUPFAM" id="SSF53822">
    <property type="entry name" value="Periplasmic binding protein-like I"/>
    <property type="match status" value="1"/>
</dbReference>
<dbReference type="InterPro" id="IPR025997">
    <property type="entry name" value="SBP_2_dom"/>
</dbReference>
<reference evidence="5" key="1">
    <citation type="journal article" date="2022" name="Cell">
        <title>Design, construction, and in vivo augmentation of a complex gut microbiome.</title>
        <authorList>
            <person name="Cheng A.G."/>
            <person name="Ho P.Y."/>
            <person name="Aranda-Diaz A."/>
            <person name="Jain S."/>
            <person name="Yu F.B."/>
            <person name="Meng X."/>
            <person name="Wang M."/>
            <person name="Iakiviak M."/>
            <person name="Nagashima K."/>
            <person name="Zhao A."/>
            <person name="Murugkar P."/>
            <person name="Patil A."/>
            <person name="Atabakhsh K."/>
            <person name="Weakley A."/>
            <person name="Yan J."/>
            <person name="Brumbaugh A.R."/>
            <person name="Higginbottom S."/>
            <person name="Dimas A."/>
            <person name="Shiver A.L."/>
            <person name="Deutschbauer A."/>
            <person name="Neff N."/>
            <person name="Sonnenburg J.L."/>
            <person name="Huang K.C."/>
            <person name="Fischbach M.A."/>
        </authorList>
    </citation>
    <scope>NUCLEOTIDE SEQUENCE</scope>
    <source>
        <strain evidence="5">DSM 19829</strain>
    </source>
</reference>
<dbReference type="InterPro" id="IPR000843">
    <property type="entry name" value="HTH_LacI"/>
</dbReference>
<dbReference type="EMBL" id="CP102290">
    <property type="protein sequence ID" value="UWP58608.1"/>
    <property type="molecule type" value="Genomic_DNA"/>
</dbReference>
<dbReference type="PANTHER" id="PTHR30146">
    <property type="entry name" value="LACI-RELATED TRANSCRIPTIONAL REPRESSOR"/>
    <property type="match status" value="1"/>
</dbReference>
<dbReference type="CDD" id="cd06307">
    <property type="entry name" value="PBP1_sugar_binding"/>
    <property type="match status" value="1"/>
</dbReference>
<dbReference type="SUPFAM" id="SSF47413">
    <property type="entry name" value="lambda repressor-like DNA-binding domains"/>
    <property type="match status" value="1"/>
</dbReference>
<accession>A0ABY5VGJ4</accession>
<keyword evidence="2 5" id="KW-0238">DNA-binding</keyword>
<dbReference type="Gene3D" id="3.40.50.2300">
    <property type="match status" value="2"/>
</dbReference>
<keyword evidence="1" id="KW-0805">Transcription regulation</keyword>
<sequence length="343" mass="37996">MKITIKKIAEVAGVSRGTVDRALNRRKGVNPEVARRVIEIAEQLGYQPDLAAKGLAAKRYTPKKIGILLCSGGNPFFDEVLEGIHDALDELKVFEVKSSVKFTKGFDLKDQLKKLDEFRQEGIDGLVITPVYSELVAEKLKAMKREGITVVTINTDIDDSGRLAYVGCDYVKSGKAAAGLLGMMNSGKEERVILVVGSQMVLAHAQRLKGIFDTLREDYKNIRVSRIIENNEDDETSYQLIKEALQEDPGLMGICFAGAGHEGGLRAIKELGLAGVLRVVTYDMTDVVKKNLKENVIFATVCQEPYKQGYLGVDILGKYLLTRKRPAETCVYMHIYIATKYTL</sequence>
<dbReference type="Proteomes" id="UP001060164">
    <property type="component" value="Chromosome"/>
</dbReference>
<dbReference type="RefSeq" id="WP_044983401.1">
    <property type="nucleotide sequence ID" value="NZ_CABLBR010000023.1"/>
</dbReference>
<dbReference type="Gene3D" id="1.10.260.40">
    <property type="entry name" value="lambda repressor-like DNA-binding domains"/>
    <property type="match status" value="1"/>
</dbReference>
<keyword evidence="3" id="KW-0804">Transcription</keyword>
<keyword evidence="6" id="KW-1185">Reference proteome</keyword>
<dbReference type="PROSITE" id="PS50932">
    <property type="entry name" value="HTH_LACI_2"/>
    <property type="match status" value="1"/>
</dbReference>
<proteinExistence type="predicted"/>
<evidence type="ECO:0000256" key="3">
    <source>
        <dbReference type="ARBA" id="ARBA00023163"/>
    </source>
</evidence>
<evidence type="ECO:0000313" key="6">
    <source>
        <dbReference type="Proteomes" id="UP001060164"/>
    </source>
</evidence>
<dbReference type="PANTHER" id="PTHR30146:SF109">
    <property type="entry name" value="HTH-TYPE TRANSCRIPTIONAL REGULATOR GALS"/>
    <property type="match status" value="1"/>
</dbReference>